<keyword evidence="1" id="KW-1133">Transmembrane helix</keyword>
<dbReference type="KEGG" id="snep:Enr13x_59860"/>
<feature type="transmembrane region" description="Helical" evidence="1">
    <location>
        <begin position="139"/>
        <end position="158"/>
    </location>
</feature>
<sequence>MCELVFELEESFGIEIPDGPAADIVTVGDLYAFVLLATASRTRNPEACLSARVFHSLRRHLLLHSHDLPSPTARRISPSTPLLEALPRAKRREAWARMADDLLIRLPPLCRPRYVTFVGFAVSLAASITFFLMLGSSTFSTLVSVGCFVVTAAIIFFATRPLATLPDATFDTLRGLTEQVLARNVTKLADRHNAFSHRDVWTILTLILMDQLGVDRNKITPDAHLIRDLGYE</sequence>
<dbReference type="Proteomes" id="UP000319004">
    <property type="component" value="Chromosome"/>
</dbReference>
<evidence type="ECO:0000259" key="2">
    <source>
        <dbReference type="PROSITE" id="PS50075"/>
    </source>
</evidence>
<keyword evidence="1" id="KW-0812">Transmembrane</keyword>
<name>A0A518HZ11_9BACT</name>
<feature type="domain" description="Carrier" evidence="2">
    <location>
        <begin position="1"/>
        <end position="38"/>
    </location>
</feature>
<keyword evidence="1" id="KW-0472">Membrane</keyword>
<accession>A0A518HZ11</accession>
<evidence type="ECO:0000256" key="1">
    <source>
        <dbReference type="SAM" id="Phobius"/>
    </source>
</evidence>
<dbReference type="AlphaFoldDB" id="A0A518HZ11"/>
<reference evidence="3 4" key="1">
    <citation type="submission" date="2019-03" db="EMBL/GenBank/DDBJ databases">
        <title>Deep-cultivation of Planctomycetes and their phenomic and genomic characterization uncovers novel biology.</title>
        <authorList>
            <person name="Wiegand S."/>
            <person name="Jogler M."/>
            <person name="Boedeker C."/>
            <person name="Pinto D."/>
            <person name="Vollmers J."/>
            <person name="Rivas-Marin E."/>
            <person name="Kohn T."/>
            <person name="Peeters S.H."/>
            <person name="Heuer A."/>
            <person name="Rast P."/>
            <person name="Oberbeckmann S."/>
            <person name="Bunk B."/>
            <person name="Jeske O."/>
            <person name="Meyerdierks A."/>
            <person name="Storesund J.E."/>
            <person name="Kallscheuer N."/>
            <person name="Luecker S."/>
            <person name="Lage O.M."/>
            <person name="Pohl T."/>
            <person name="Merkel B.J."/>
            <person name="Hornburger P."/>
            <person name="Mueller R.-W."/>
            <person name="Bruemmer F."/>
            <person name="Labrenz M."/>
            <person name="Spormann A.M."/>
            <person name="Op den Camp H."/>
            <person name="Overmann J."/>
            <person name="Amann R."/>
            <person name="Jetten M.S.M."/>
            <person name="Mascher T."/>
            <person name="Medema M.H."/>
            <person name="Devos D.P."/>
            <person name="Kaster A.-K."/>
            <person name="Ovreas L."/>
            <person name="Rohde M."/>
            <person name="Galperin M.Y."/>
            <person name="Jogler C."/>
        </authorList>
    </citation>
    <scope>NUCLEOTIDE SEQUENCE [LARGE SCALE GENOMIC DNA]</scope>
    <source>
        <strain evidence="3 4">Enr13</strain>
    </source>
</reference>
<dbReference type="PROSITE" id="PS50075">
    <property type="entry name" value="CARRIER"/>
    <property type="match status" value="1"/>
</dbReference>
<feature type="transmembrane region" description="Helical" evidence="1">
    <location>
        <begin position="114"/>
        <end position="133"/>
    </location>
</feature>
<keyword evidence="4" id="KW-1185">Reference proteome</keyword>
<dbReference type="InterPro" id="IPR009081">
    <property type="entry name" value="PP-bd_ACP"/>
</dbReference>
<protein>
    <submittedName>
        <fullName evidence="3">Acyl carrier protein</fullName>
    </submittedName>
</protein>
<dbReference type="SUPFAM" id="SSF47336">
    <property type="entry name" value="ACP-like"/>
    <property type="match status" value="1"/>
</dbReference>
<dbReference type="InterPro" id="IPR036736">
    <property type="entry name" value="ACP-like_sf"/>
</dbReference>
<organism evidence="3 4">
    <name type="scientific">Stieleria neptunia</name>
    <dbReference type="NCBI Taxonomy" id="2527979"/>
    <lineage>
        <taxon>Bacteria</taxon>
        <taxon>Pseudomonadati</taxon>
        <taxon>Planctomycetota</taxon>
        <taxon>Planctomycetia</taxon>
        <taxon>Pirellulales</taxon>
        <taxon>Pirellulaceae</taxon>
        <taxon>Stieleria</taxon>
    </lineage>
</organism>
<proteinExistence type="predicted"/>
<evidence type="ECO:0000313" key="3">
    <source>
        <dbReference type="EMBL" id="QDV46082.1"/>
    </source>
</evidence>
<dbReference type="RefSeq" id="WP_197455418.1">
    <property type="nucleotide sequence ID" value="NZ_CP037423.1"/>
</dbReference>
<evidence type="ECO:0000313" key="4">
    <source>
        <dbReference type="Proteomes" id="UP000319004"/>
    </source>
</evidence>
<gene>
    <name evidence="3" type="ORF">Enr13x_59860</name>
</gene>
<dbReference type="EMBL" id="CP037423">
    <property type="protein sequence ID" value="QDV46082.1"/>
    <property type="molecule type" value="Genomic_DNA"/>
</dbReference>
<dbReference type="Gene3D" id="1.10.1200.10">
    <property type="entry name" value="ACP-like"/>
    <property type="match status" value="1"/>
</dbReference>